<evidence type="ECO:0000256" key="1">
    <source>
        <dbReference type="SAM" id="MobiDB-lite"/>
    </source>
</evidence>
<protein>
    <submittedName>
        <fullName evidence="4">Caspase domain-containing protein</fullName>
    </submittedName>
</protein>
<name>A0A4R6R987_9HYPH</name>
<comment type="caution">
    <text evidence="4">The sequence shown here is derived from an EMBL/GenBank/DDBJ whole genome shotgun (WGS) entry which is preliminary data.</text>
</comment>
<proteinExistence type="predicted"/>
<evidence type="ECO:0000313" key="5">
    <source>
        <dbReference type="Proteomes" id="UP000294547"/>
    </source>
</evidence>
<dbReference type="GO" id="GO:0006508">
    <property type="term" value="P:proteolysis"/>
    <property type="evidence" value="ECO:0007669"/>
    <property type="project" value="InterPro"/>
</dbReference>
<organism evidence="4 5">
    <name type="scientific">Oharaeibacter diazotrophicus</name>
    <dbReference type="NCBI Taxonomy" id="1920512"/>
    <lineage>
        <taxon>Bacteria</taxon>
        <taxon>Pseudomonadati</taxon>
        <taxon>Pseudomonadota</taxon>
        <taxon>Alphaproteobacteria</taxon>
        <taxon>Hyphomicrobiales</taxon>
        <taxon>Pleomorphomonadaceae</taxon>
        <taxon>Oharaeibacter</taxon>
    </lineage>
</organism>
<evidence type="ECO:0000256" key="2">
    <source>
        <dbReference type="SAM" id="SignalP"/>
    </source>
</evidence>
<feature type="compositionally biased region" description="Basic residues" evidence="1">
    <location>
        <begin position="110"/>
        <end position="121"/>
    </location>
</feature>
<evidence type="ECO:0000259" key="3">
    <source>
        <dbReference type="Pfam" id="PF00656"/>
    </source>
</evidence>
<dbReference type="InterPro" id="IPR029030">
    <property type="entry name" value="Caspase-like_dom_sf"/>
</dbReference>
<feature type="compositionally biased region" description="Pro residues" evidence="1">
    <location>
        <begin position="96"/>
        <end position="108"/>
    </location>
</feature>
<gene>
    <name evidence="4" type="ORF">EDD54_3882</name>
</gene>
<dbReference type="Gene3D" id="3.40.50.1460">
    <property type="match status" value="1"/>
</dbReference>
<reference evidence="4 5" key="1">
    <citation type="submission" date="2019-03" db="EMBL/GenBank/DDBJ databases">
        <title>Genomic Encyclopedia of Type Strains, Phase IV (KMG-IV): sequencing the most valuable type-strain genomes for metagenomic binning, comparative biology and taxonomic classification.</title>
        <authorList>
            <person name="Goeker M."/>
        </authorList>
    </citation>
    <scope>NUCLEOTIDE SEQUENCE [LARGE SCALE GENOMIC DNA]</scope>
    <source>
        <strain evidence="4 5">DSM 102969</strain>
    </source>
</reference>
<accession>A0A4R6R987</accession>
<feature type="chain" id="PRO_5020688810" evidence="2">
    <location>
        <begin position="29"/>
        <end position="504"/>
    </location>
</feature>
<dbReference type="EMBL" id="SNXY01000010">
    <property type="protein sequence ID" value="TDP82613.1"/>
    <property type="molecule type" value="Genomic_DNA"/>
</dbReference>
<dbReference type="OrthoDB" id="7313965at2"/>
<dbReference type="RefSeq" id="WP_126539024.1">
    <property type="nucleotide sequence ID" value="NZ_BSPM01000007.1"/>
</dbReference>
<keyword evidence="2" id="KW-0732">Signal</keyword>
<keyword evidence="5" id="KW-1185">Reference proteome</keyword>
<evidence type="ECO:0000313" key="4">
    <source>
        <dbReference type="EMBL" id="TDP82613.1"/>
    </source>
</evidence>
<dbReference type="SUPFAM" id="SSF52129">
    <property type="entry name" value="Caspase-like"/>
    <property type="match status" value="1"/>
</dbReference>
<dbReference type="InterPro" id="IPR011600">
    <property type="entry name" value="Pept_C14_caspase"/>
</dbReference>
<sequence>MFQVMAGFRRRVTVFAALAALVVAPAEASERPGAADDAAPMSRPAGAFDVATFWFLSNPKCPTGEVQTPGGCVCEAGLSRIDGLCVVAPPPPPKVVDQPPPAAPPPPKRVTQKKVPPKVAKRPPAGVAGYEGGTPCMDADLVALMTSAYGKKPAGVVACNAGCLPRPKGTLRSKADLDALARANGVAWCPESCIEVTGWMPPAEVLRLERLTGRSFCPTDGQNYCRAPEYVGVPVATTVEKVLAFSPAATPPPPPGSVALVLGFGGYKSGIPGNDHAERDAAAFKALLTDRLGYPANAVVARDNLTRADLLKLFAPDGDLAKAKPTNSLILYVSGHGLSDPATGKAYLLPVDADPARLAETAVALQDVYEALGKLGTPGLTVALEASFPTSVSDLVDPPNLPDTDVAVLPEKPIPGLSVFTAADRNQQTLVDPELGTGLFTRWLLEGLSGAADADPTGNGDRKIESVELYVYTAHHVRVTARKSFGLEQKPLISESANSLMRSF</sequence>
<dbReference type="Pfam" id="PF00656">
    <property type="entry name" value="Peptidase_C14"/>
    <property type="match status" value="1"/>
</dbReference>
<dbReference type="AlphaFoldDB" id="A0A4R6R987"/>
<dbReference type="Proteomes" id="UP000294547">
    <property type="component" value="Unassembled WGS sequence"/>
</dbReference>
<feature type="region of interest" description="Disordered" evidence="1">
    <location>
        <begin position="96"/>
        <end position="126"/>
    </location>
</feature>
<feature type="domain" description="Peptidase C14 caspase" evidence="3">
    <location>
        <begin position="258"/>
        <end position="390"/>
    </location>
</feature>
<feature type="signal peptide" evidence="2">
    <location>
        <begin position="1"/>
        <end position="28"/>
    </location>
</feature>
<dbReference type="GO" id="GO:0004197">
    <property type="term" value="F:cysteine-type endopeptidase activity"/>
    <property type="evidence" value="ECO:0007669"/>
    <property type="project" value="InterPro"/>
</dbReference>